<protein>
    <recommendedName>
        <fullName evidence="1">VOC domain-containing protein</fullName>
    </recommendedName>
</protein>
<dbReference type="InterPro" id="IPR004360">
    <property type="entry name" value="Glyas_Fos-R_dOase_dom"/>
</dbReference>
<evidence type="ECO:0000259" key="1">
    <source>
        <dbReference type="PROSITE" id="PS51819"/>
    </source>
</evidence>
<evidence type="ECO:0000313" key="3">
    <source>
        <dbReference type="Proteomes" id="UP000005413"/>
    </source>
</evidence>
<sequence>MFHSNTAHFVNGVTLNVRDKDALKPFYENVLGLNIINETLTSIQYEVGQSNHIIRLEEIEHGREPLLSEAGLFHIAIKLPTYTDLADFLVQLSDYDIPVNGGNQSTSLSIFFEDPDGHGFKFYVDKPSEEWVTHHDLIQIYVKPLNVPKLLNYTSDEQWQGIPDLAIIGSLHIKTIRLSEVTNYYCDYFGLDIAAYMDDFSLFLASQGYHQHLAMNQWMSATKRIDNFNSYGLAIVDFHYPETTHLNLQGPDGIYYRFNKIKTVD</sequence>
<dbReference type="SUPFAM" id="SSF54593">
    <property type="entry name" value="Glyoxalase/Bleomycin resistance protein/Dihydroxybiphenyl dioxygenase"/>
    <property type="match status" value="2"/>
</dbReference>
<organism evidence="2 3">
    <name type="scientific">Staphylococcus simiae CCM 7213 = CCUG 51256</name>
    <dbReference type="NCBI Taxonomy" id="911238"/>
    <lineage>
        <taxon>Bacteria</taxon>
        <taxon>Bacillati</taxon>
        <taxon>Bacillota</taxon>
        <taxon>Bacilli</taxon>
        <taxon>Bacillales</taxon>
        <taxon>Staphylococcaceae</taxon>
        <taxon>Staphylococcus</taxon>
    </lineage>
</organism>
<dbReference type="PROSITE" id="PS51819">
    <property type="entry name" value="VOC"/>
    <property type="match status" value="1"/>
</dbReference>
<comment type="caution">
    <text evidence="2">The sequence shown here is derived from an EMBL/GenBank/DDBJ whole genome shotgun (WGS) entry which is preliminary data.</text>
</comment>
<dbReference type="InterPro" id="IPR037523">
    <property type="entry name" value="VOC_core"/>
</dbReference>
<gene>
    <name evidence="2" type="ORF">SS7213T_11240</name>
</gene>
<evidence type="ECO:0000313" key="2">
    <source>
        <dbReference type="EMBL" id="EHJ07054.1"/>
    </source>
</evidence>
<dbReference type="AlphaFoldDB" id="G5JL83"/>
<keyword evidence="3" id="KW-1185">Reference proteome</keyword>
<dbReference type="PANTHER" id="PTHR43279:SF1">
    <property type="entry name" value="CATECHOL-2,3-DIOXYGENASE"/>
    <property type="match status" value="1"/>
</dbReference>
<dbReference type="PANTHER" id="PTHR43279">
    <property type="entry name" value="CATECHOL-2,3-DIOXYGENASE"/>
    <property type="match status" value="1"/>
</dbReference>
<dbReference type="Gene3D" id="3.10.180.10">
    <property type="entry name" value="2,3-Dihydroxybiphenyl 1,2-Dioxygenase, domain 1"/>
    <property type="match status" value="1"/>
</dbReference>
<dbReference type="Pfam" id="PF00903">
    <property type="entry name" value="Glyoxalase"/>
    <property type="match status" value="1"/>
</dbReference>
<dbReference type="EMBL" id="AEUN01000505">
    <property type="protein sequence ID" value="EHJ07054.1"/>
    <property type="molecule type" value="Genomic_DNA"/>
</dbReference>
<accession>G5JL83</accession>
<dbReference type="PATRIC" id="fig|911238.3.peg.1987"/>
<dbReference type="RefSeq" id="WP_002464933.1">
    <property type="nucleotide sequence ID" value="NZ_AEUN01000505.1"/>
</dbReference>
<proteinExistence type="predicted"/>
<feature type="domain" description="VOC" evidence="1">
    <location>
        <begin position="9"/>
        <end position="125"/>
    </location>
</feature>
<dbReference type="InterPro" id="IPR029068">
    <property type="entry name" value="Glyas_Bleomycin-R_OHBP_Dase"/>
</dbReference>
<name>G5JL83_9STAP</name>
<dbReference type="OrthoDB" id="9792626at2"/>
<dbReference type="Proteomes" id="UP000005413">
    <property type="component" value="Unassembled WGS sequence"/>
</dbReference>
<reference evidence="2 3" key="1">
    <citation type="journal article" date="2012" name="BMC Genomics">
        <title>Comparative genomic analysis of the genus Staphylococcus including Staphylococcus aureus and its newly described sister species Staphylococcus simiae.</title>
        <authorList>
            <person name="Suzuki H."/>
            <person name="Lefebure T."/>
            <person name="Pavinski Bitar P."/>
            <person name="Stanhope M.J."/>
        </authorList>
    </citation>
    <scope>NUCLEOTIDE SEQUENCE [LARGE SCALE GENOMIC DNA]</scope>
    <source>
        <strain evidence="2 3">CCM 7213</strain>
    </source>
</reference>